<gene>
    <name evidence="10" type="primary">mnmA</name>
    <name evidence="13" type="ORF">SAMN05660299_01456</name>
</gene>
<sequence>MDKRVAVAMSGGVDSSVTAALLKQKGFDVVGITLRLWEEESQCKVIDNVHACCSLSAVDDAKAVASVLGIPHYTLDFRDVFKETVIDYFVEAYASGNTPNPCIACNKYIKFGLLWEKAKQFGADFLATGHYARIAYNQERNIYELLRGTDRHKDQSYVLYQLTQGILPHILFPMADLEKTHTRELAKTFGLPVFDKPESQDICFIPDNDYKRFLRSRIPAAFCTGDFVDAQGNCLGRHQGIPCYTIGQRRGLDLGGPGGPYYVTALDVLHNRVIVGNQESLFSHTVFANQVSWVEGKPAASSFRAQGKIRYAAKEAACMVHVNEERIQVDFDIPQRAVTAGQALVLYDGERVLGGGVII</sequence>
<keyword evidence="5 10" id="KW-0547">Nucleotide-binding</keyword>
<dbReference type="NCBIfam" id="NF001138">
    <property type="entry name" value="PRK00143.1"/>
    <property type="match status" value="1"/>
</dbReference>
<feature type="domain" description="tRNA-specific 2-thiouridylase MnmA-like C-terminal" evidence="11">
    <location>
        <begin position="284"/>
        <end position="358"/>
    </location>
</feature>
<dbReference type="InterPro" id="IPR004506">
    <property type="entry name" value="MnmA-like"/>
</dbReference>
<feature type="active site" description="Cysteine persulfide intermediate" evidence="10">
    <location>
        <position position="203"/>
    </location>
</feature>
<evidence type="ECO:0000313" key="13">
    <source>
        <dbReference type="EMBL" id="SDM73465.1"/>
    </source>
</evidence>
<dbReference type="RefSeq" id="WP_091649948.1">
    <property type="nucleotide sequence ID" value="NZ_FNHQ01000012.1"/>
</dbReference>
<comment type="function">
    <text evidence="10">Catalyzes the 2-thiolation of uridine at the wobble position (U34) of tRNA, leading to the formation of s(2)U34.</text>
</comment>
<dbReference type="NCBIfam" id="TIGR00420">
    <property type="entry name" value="trmU"/>
    <property type="match status" value="1"/>
</dbReference>
<comment type="caution">
    <text evidence="10">Lacks conserved residue(s) required for the propagation of feature annotation.</text>
</comment>
<proteinExistence type="inferred from homology"/>
<keyword evidence="4 10" id="KW-0819">tRNA processing</keyword>
<dbReference type="InterPro" id="IPR046884">
    <property type="entry name" value="MnmA-like_central"/>
</dbReference>
<evidence type="ECO:0000256" key="5">
    <source>
        <dbReference type="ARBA" id="ARBA00022741"/>
    </source>
</evidence>
<dbReference type="GO" id="GO:0000049">
    <property type="term" value="F:tRNA binding"/>
    <property type="evidence" value="ECO:0007669"/>
    <property type="project" value="UniProtKB-KW"/>
</dbReference>
<comment type="subcellular location">
    <subcellularLocation>
        <location evidence="10">Cytoplasm</location>
    </subcellularLocation>
</comment>
<dbReference type="Proteomes" id="UP000199309">
    <property type="component" value="Unassembled WGS sequence"/>
</dbReference>
<dbReference type="Pfam" id="PF20259">
    <property type="entry name" value="tRNA_Me_trans_M"/>
    <property type="match status" value="1"/>
</dbReference>
<feature type="binding site" evidence="10">
    <location>
        <position position="129"/>
    </location>
    <ligand>
        <name>ATP</name>
        <dbReference type="ChEBI" id="CHEBI:30616"/>
    </ligand>
</feature>
<evidence type="ECO:0000259" key="12">
    <source>
        <dbReference type="Pfam" id="PF20259"/>
    </source>
</evidence>
<dbReference type="InterPro" id="IPR023382">
    <property type="entry name" value="MnmA-like_central_sf"/>
</dbReference>
<dbReference type="SUPFAM" id="SSF52402">
    <property type="entry name" value="Adenine nucleotide alpha hydrolases-like"/>
    <property type="match status" value="1"/>
</dbReference>
<feature type="domain" description="tRNA-specific 2-thiouridylase MnmA-like central" evidence="12">
    <location>
        <begin position="211"/>
        <end position="276"/>
    </location>
</feature>
<dbReference type="FunFam" id="2.40.30.10:FF:000023">
    <property type="entry name" value="tRNA-specific 2-thiouridylase MnmA"/>
    <property type="match status" value="1"/>
</dbReference>
<keyword evidence="3 10" id="KW-0808">Transferase</keyword>
<dbReference type="Gene3D" id="3.40.50.620">
    <property type="entry name" value="HUPs"/>
    <property type="match status" value="1"/>
</dbReference>
<dbReference type="Gene3D" id="2.40.30.10">
    <property type="entry name" value="Translation factors"/>
    <property type="match status" value="1"/>
</dbReference>
<feature type="site" description="Interaction with tRNA" evidence="10">
    <location>
        <position position="342"/>
    </location>
</feature>
<evidence type="ECO:0000256" key="9">
    <source>
        <dbReference type="ARBA" id="ARBA00051542"/>
    </source>
</evidence>
<dbReference type="Pfam" id="PF20258">
    <property type="entry name" value="tRNA_Me_trans_C"/>
    <property type="match status" value="1"/>
</dbReference>
<dbReference type="EMBL" id="FNHQ01000012">
    <property type="protein sequence ID" value="SDM73465.1"/>
    <property type="molecule type" value="Genomic_DNA"/>
</dbReference>
<evidence type="ECO:0000256" key="10">
    <source>
        <dbReference type="HAMAP-Rule" id="MF_00144"/>
    </source>
</evidence>
<evidence type="ECO:0000256" key="8">
    <source>
        <dbReference type="ARBA" id="ARBA00023157"/>
    </source>
</evidence>
<feature type="site" description="Interaction with tRNA" evidence="10">
    <location>
        <position position="130"/>
    </location>
</feature>
<organism evidence="13 14">
    <name type="scientific">Megasphaera paucivorans</name>
    <dbReference type="NCBI Taxonomy" id="349095"/>
    <lineage>
        <taxon>Bacteria</taxon>
        <taxon>Bacillati</taxon>
        <taxon>Bacillota</taxon>
        <taxon>Negativicutes</taxon>
        <taxon>Veillonellales</taxon>
        <taxon>Veillonellaceae</taxon>
        <taxon>Megasphaera</taxon>
    </lineage>
</organism>
<evidence type="ECO:0000256" key="3">
    <source>
        <dbReference type="ARBA" id="ARBA00022679"/>
    </source>
</evidence>
<evidence type="ECO:0000256" key="6">
    <source>
        <dbReference type="ARBA" id="ARBA00022840"/>
    </source>
</evidence>
<dbReference type="GO" id="GO:0005524">
    <property type="term" value="F:ATP binding"/>
    <property type="evidence" value="ECO:0007669"/>
    <property type="project" value="UniProtKB-KW"/>
</dbReference>
<dbReference type="AlphaFoldDB" id="A0A1G9VNS3"/>
<dbReference type="OrthoDB" id="9800696at2"/>
<evidence type="ECO:0000256" key="2">
    <source>
        <dbReference type="ARBA" id="ARBA00022555"/>
    </source>
</evidence>
<keyword evidence="1 10" id="KW-0963">Cytoplasm</keyword>
<comment type="catalytic activity">
    <reaction evidence="9 10">
        <text>S-sulfanyl-L-cysteinyl-[protein] + uridine(34) in tRNA + AH2 + ATP = 2-thiouridine(34) in tRNA + L-cysteinyl-[protein] + A + AMP + diphosphate + H(+)</text>
        <dbReference type="Rhea" id="RHEA:47032"/>
        <dbReference type="Rhea" id="RHEA-COMP:10131"/>
        <dbReference type="Rhea" id="RHEA-COMP:11726"/>
        <dbReference type="Rhea" id="RHEA-COMP:11727"/>
        <dbReference type="Rhea" id="RHEA-COMP:11728"/>
        <dbReference type="ChEBI" id="CHEBI:13193"/>
        <dbReference type="ChEBI" id="CHEBI:15378"/>
        <dbReference type="ChEBI" id="CHEBI:17499"/>
        <dbReference type="ChEBI" id="CHEBI:29950"/>
        <dbReference type="ChEBI" id="CHEBI:30616"/>
        <dbReference type="ChEBI" id="CHEBI:33019"/>
        <dbReference type="ChEBI" id="CHEBI:61963"/>
        <dbReference type="ChEBI" id="CHEBI:65315"/>
        <dbReference type="ChEBI" id="CHEBI:87170"/>
        <dbReference type="ChEBI" id="CHEBI:456215"/>
        <dbReference type="EC" id="2.8.1.13"/>
    </reaction>
</comment>
<feature type="region of interest" description="Interaction with tRNA" evidence="10">
    <location>
        <begin position="310"/>
        <end position="311"/>
    </location>
</feature>
<feature type="binding site" evidence="10">
    <location>
        <position position="34"/>
    </location>
    <ligand>
        <name>ATP</name>
        <dbReference type="ChEBI" id="CHEBI:30616"/>
    </ligand>
</feature>
<accession>A0A1G9VNS3</accession>
<dbReference type="EC" id="2.8.1.13" evidence="10"/>
<dbReference type="GO" id="GO:0002143">
    <property type="term" value="P:tRNA wobble position uridine thiolation"/>
    <property type="evidence" value="ECO:0007669"/>
    <property type="project" value="TreeGrafter"/>
</dbReference>
<comment type="similarity">
    <text evidence="10">Belongs to the MnmA/TRMU family.</text>
</comment>
<protein>
    <recommendedName>
        <fullName evidence="10">tRNA-specific 2-thiouridylase MnmA</fullName>
        <ecNumber evidence="10">2.8.1.13</ecNumber>
    </recommendedName>
</protein>
<reference evidence="13 14" key="1">
    <citation type="submission" date="2016-10" db="EMBL/GenBank/DDBJ databases">
        <authorList>
            <person name="de Groot N.N."/>
        </authorList>
    </citation>
    <scope>NUCLEOTIDE SEQUENCE [LARGE SCALE GENOMIC DNA]</scope>
    <source>
        <strain evidence="13 14">DSM 16981</strain>
    </source>
</reference>
<evidence type="ECO:0000256" key="7">
    <source>
        <dbReference type="ARBA" id="ARBA00022884"/>
    </source>
</evidence>
<evidence type="ECO:0000256" key="1">
    <source>
        <dbReference type="ARBA" id="ARBA00022490"/>
    </source>
</evidence>
<dbReference type="HAMAP" id="MF_00144">
    <property type="entry name" value="tRNA_thiouridyl_MnmA"/>
    <property type="match status" value="1"/>
</dbReference>
<feature type="active site" description="Nucleophile" evidence="10">
    <location>
        <position position="105"/>
    </location>
</feature>
<keyword evidence="2 10" id="KW-0820">tRNA-binding</keyword>
<dbReference type="FunFam" id="3.40.50.620:FF:000115">
    <property type="entry name" value="tRNA-specific 2-thiouridylase MnmA"/>
    <property type="match status" value="1"/>
</dbReference>
<dbReference type="GO" id="GO:0103016">
    <property type="term" value="F:tRNA-uridine 2-sulfurtransferase activity"/>
    <property type="evidence" value="ECO:0007669"/>
    <property type="project" value="UniProtKB-EC"/>
</dbReference>
<evidence type="ECO:0000256" key="4">
    <source>
        <dbReference type="ARBA" id="ARBA00022694"/>
    </source>
</evidence>
<keyword evidence="8" id="KW-1015">Disulfide bond</keyword>
<dbReference type="Gene3D" id="2.30.30.280">
    <property type="entry name" value="Adenine nucleotide alpha hydrolases-like domains"/>
    <property type="match status" value="1"/>
</dbReference>
<keyword evidence="7 10" id="KW-0694">RNA-binding</keyword>
<dbReference type="PANTHER" id="PTHR11933:SF5">
    <property type="entry name" value="MITOCHONDRIAL TRNA-SPECIFIC 2-THIOURIDYLASE 1"/>
    <property type="match status" value="1"/>
</dbReference>
<dbReference type="Pfam" id="PF03054">
    <property type="entry name" value="tRNA_Me_trans"/>
    <property type="match status" value="1"/>
</dbReference>
<evidence type="ECO:0000259" key="11">
    <source>
        <dbReference type="Pfam" id="PF20258"/>
    </source>
</evidence>
<dbReference type="InterPro" id="IPR014729">
    <property type="entry name" value="Rossmann-like_a/b/a_fold"/>
</dbReference>
<dbReference type="STRING" id="349095.SAMN05660299_01456"/>
<dbReference type="GO" id="GO:0005737">
    <property type="term" value="C:cytoplasm"/>
    <property type="evidence" value="ECO:0007669"/>
    <property type="project" value="UniProtKB-SubCell"/>
</dbReference>
<feature type="region of interest" description="Interaction with tRNA" evidence="10">
    <location>
        <begin position="153"/>
        <end position="155"/>
    </location>
</feature>
<dbReference type="CDD" id="cd01998">
    <property type="entry name" value="MnmA_TRMU-like"/>
    <property type="match status" value="1"/>
</dbReference>
<dbReference type="PANTHER" id="PTHR11933">
    <property type="entry name" value="TRNA 5-METHYLAMINOMETHYL-2-THIOURIDYLATE -METHYLTRANSFERASE"/>
    <property type="match status" value="1"/>
</dbReference>
<evidence type="ECO:0000313" key="14">
    <source>
        <dbReference type="Proteomes" id="UP000199309"/>
    </source>
</evidence>
<keyword evidence="14" id="KW-1185">Reference proteome</keyword>
<keyword evidence="6 10" id="KW-0067">ATP-binding</keyword>
<name>A0A1G9VNS3_9FIRM</name>
<dbReference type="InterPro" id="IPR046885">
    <property type="entry name" value="MnmA-like_C"/>
</dbReference>
<feature type="binding site" evidence="10">
    <location>
        <begin position="8"/>
        <end position="15"/>
    </location>
    <ligand>
        <name>ATP</name>
        <dbReference type="ChEBI" id="CHEBI:30616"/>
    </ligand>
</feature>